<evidence type="ECO:0000259" key="2">
    <source>
        <dbReference type="PROSITE" id="PS51352"/>
    </source>
</evidence>
<evidence type="ECO:0000313" key="4">
    <source>
        <dbReference type="Proteomes" id="UP001301442"/>
    </source>
</evidence>
<feature type="domain" description="Thioredoxin" evidence="2">
    <location>
        <begin position="19"/>
        <end position="161"/>
    </location>
</feature>
<reference evidence="3 4" key="1">
    <citation type="submission" date="2023-09" db="EMBL/GenBank/DDBJ databases">
        <authorList>
            <person name="Qi X."/>
        </authorList>
    </citation>
    <scope>NUCLEOTIDE SEQUENCE [LARGE SCALE GENOMIC DNA]</scope>
    <source>
        <strain evidence="3 4">S1-1</strain>
    </source>
</reference>
<protein>
    <recommendedName>
        <fullName evidence="2">Thioredoxin domain-containing protein</fullName>
    </recommendedName>
</protein>
<dbReference type="Proteomes" id="UP001301442">
    <property type="component" value="Chromosome"/>
</dbReference>
<feature type="chain" id="PRO_5045230383" description="Thioredoxin domain-containing protein" evidence="1">
    <location>
        <begin position="29"/>
        <end position="176"/>
    </location>
</feature>
<sequence>MITFSNKKLILVMLFLFISTLNSKAVWANETAFNADELAQIKQQHMGKKWLMLLWSVDCPPCFKELKLLKNMSQKHENLAIVIVNIDEQVTAAERQQIINEYQLQSLQHFYFLDGQSDINRYVIDPDWYGELPRSYFVDATGKFYGKSGLVGEELLNKWLIYSNNKMLITQHNSRH</sequence>
<name>A0ABZ0GTW9_9GAMM</name>
<dbReference type="SUPFAM" id="SSF52833">
    <property type="entry name" value="Thioredoxin-like"/>
    <property type="match status" value="1"/>
</dbReference>
<organism evidence="3 4">
    <name type="scientific">Thalassotalea fonticola</name>
    <dbReference type="NCBI Taxonomy" id="3065649"/>
    <lineage>
        <taxon>Bacteria</taxon>
        <taxon>Pseudomonadati</taxon>
        <taxon>Pseudomonadota</taxon>
        <taxon>Gammaproteobacteria</taxon>
        <taxon>Alteromonadales</taxon>
        <taxon>Colwelliaceae</taxon>
        <taxon>Thalassotalea</taxon>
    </lineage>
</organism>
<accession>A0ABZ0GTW9</accession>
<dbReference type="EMBL" id="CP136600">
    <property type="protein sequence ID" value="WOH39110.1"/>
    <property type="molecule type" value="Genomic_DNA"/>
</dbReference>
<feature type="signal peptide" evidence="1">
    <location>
        <begin position="1"/>
        <end position="28"/>
    </location>
</feature>
<evidence type="ECO:0000313" key="3">
    <source>
        <dbReference type="EMBL" id="WOH39110.1"/>
    </source>
</evidence>
<dbReference type="InterPro" id="IPR036249">
    <property type="entry name" value="Thioredoxin-like_sf"/>
</dbReference>
<dbReference type="RefSeq" id="WP_348397877.1">
    <property type="nucleotide sequence ID" value="NZ_CP136600.1"/>
</dbReference>
<dbReference type="Gene3D" id="3.40.30.10">
    <property type="entry name" value="Glutaredoxin"/>
    <property type="match status" value="1"/>
</dbReference>
<gene>
    <name evidence="3" type="ORF">RI844_07760</name>
</gene>
<keyword evidence="4" id="KW-1185">Reference proteome</keyword>
<dbReference type="PROSITE" id="PS51352">
    <property type="entry name" value="THIOREDOXIN_2"/>
    <property type="match status" value="1"/>
</dbReference>
<evidence type="ECO:0000256" key="1">
    <source>
        <dbReference type="SAM" id="SignalP"/>
    </source>
</evidence>
<proteinExistence type="predicted"/>
<dbReference type="InterPro" id="IPR013766">
    <property type="entry name" value="Thioredoxin_domain"/>
</dbReference>
<keyword evidence="1" id="KW-0732">Signal</keyword>